<evidence type="ECO:0000313" key="6">
    <source>
        <dbReference type="Proteomes" id="UP000255233"/>
    </source>
</evidence>
<accession>A0A379MUH0</accession>
<dbReference type="RefSeq" id="WP_027291599.1">
    <property type="nucleotide sequence ID" value="NZ_UGVL01000001.1"/>
</dbReference>
<evidence type="ECO:0000256" key="2">
    <source>
        <dbReference type="SAM" id="MobiDB-lite"/>
    </source>
</evidence>
<keyword evidence="1" id="KW-0472">Membrane</keyword>
<organism evidence="5 6">
    <name type="scientific">Rikenella microfusus</name>
    <dbReference type="NCBI Taxonomy" id="28139"/>
    <lineage>
        <taxon>Bacteria</taxon>
        <taxon>Pseudomonadati</taxon>
        <taxon>Bacteroidota</taxon>
        <taxon>Bacteroidia</taxon>
        <taxon>Bacteroidales</taxon>
        <taxon>Rikenellaceae</taxon>
        <taxon>Rikenella</taxon>
    </lineage>
</organism>
<proteinExistence type="predicted"/>
<evidence type="ECO:0000256" key="1">
    <source>
        <dbReference type="PROSITE-ProRule" id="PRU00473"/>
    </source>
</evidence>
<dbReference type="Proteomes" id="UP000255233">
    <property type="component" value="Unassembled WGS sequence"/>
</dbReference>
<sequence>MRKLALIGLLAVLAVGGAAQTPGDSARIYFRRGHRQVDTHFRNNRAELDRFVRAVREASGAGRLESVVIRSYASPDGTSRSNELLSARRADSLEAYIVRAAGIPADRVRTYPEGIGWGPLRALVAASDMRYRDEVLAVLDHTPVWVFDGDGRVVSGRKKELMDLRGGVPYRYMFEHIFPDIRAGLSAVLYVSSADSGQAPPPDSTASGDGAGRPLPDTLSGMPADTPPPSPARSEQVRAGAEPAAGPEPEPVQRFALKTNLIYDVLLMPSLEAEYRIGDRWSVNLEGEMAWWKNDGKHKYYQLATLSPEGRYWFGTKKPWHGHYVGLFGGFSWYDLENGGRGYQGEAEMVGLSYGYMFPVGRRLSFEAGVGVGYMHSKYEEYLPIDGHYVYQQTSRMDYFGPLKLKFALVWRLWNTGDSKKGGVR</sequence>
<dbReference type="OrthoDB" id="1046564at2"/>
<dbReference type="PROSITE" id="PS51123">
    <property type="entry name" value="OMPA_2"/>
    <property type="match status" value="1"/>
</dbReference>
<feature type="domain" description="OmpA-like" evidence="4">
    <location>
        <begin position="17"/>
        <end position="141"/>
    </location>
</feature>
<evidence type="ECO:0000256" key="3">
    <source>
        <dbReference type="SAM" id="SignalP"/>
    </source>
</evidence>
<dbReference type="Pfam" id="PF00691">
    <property type="entry name" value="OmpA"/>
    <property type="match status" value="1"/>
</dbReference>
<dbReference type="EMBL" id="UGVL01000001">
    <property type="protein sequence ID" value="SUE34550.1"/>
    <property type="molecule type" value="Genomic_DNA"/>
</dbReference>
<evidence type="ECO:0000313" key="5">
    <source>
        <dbReference type="EMBL" id="SUE34550.1"/>
    </source>
</evidence>
<dbReference type="Gene3D" id="3.30.1330.60">
    <property type="entry name" value="OmpA-like domain"/>
    <property type="match status" value="1"/>
</dbReference>
<gene>
    <name evidence="5" type="ORF">NCTC11190_01779</name>
</gene>
<dbReference type="AlphaFoldDB" id="A0A379MUH0"/>
<dbReference type="GO" id="GO:0016020">
    <property type="term" value="C:membrane"/>
    <property type="evidence" value="ECO:0007669"/>
    <property type="project" value="UniProtKB-UniRule"/>
</dbReference>
<dbReference type="InterPro" id="IPR006665">
    <property type="entry name" value="OmpA-like"/>
</dbReference>
<dbReference type="InterPro" id="IPR036737">
    <property type="entry name" value="OmpA-like_sf"/>
</dbReference>
<evidence type="ECO:0000259" key="4">
    <source>
        <dbReference type="PROSITE" id="PS51123"/>
    </source>
</evidence>
<reference evidence="5 6" key="1">
    <citation type="submission" date="2018-06" db="EMBL/GenBank/DDBJ databases">
        <authorList>
            <consortium name="Pathogen Informatics"/>
            <person name="Doyle S."/>
        </authorList>
    </citation>
    <scope>NUCLEOTIDE SEQUENCE [LARGE SCALE GENOMIC DNA]</scope>
    <source>
        <strain evidence="5 6">NCTC11190</strain>
    </source>
</reference>
<dbReference type="InterPro" id="IPR021958">
    <property type="entry name" value="DUF3575"/>
</dbReference>
<feature type="region of interest" description="Disordered" evidence="2">
    <location>
        <begin position="194"/>
        <end position="251"/>
    </location>
</feature>
<feature type="signal peptide" evidence="3">
    <location>
        <begin position="1"/>
        <end position="19"/>
    </location>
</feature>
<dbReference type="STRING" id="880526.GCA_000427365_02041"/>
<dbReference type="Pfam" id="PF12099">
    <property type="entry name" value="DUF3575"/>
    <property type="match status" value="1"/>
</dbReference>
<name>A0A379MUH0_9BACT</name>
<keyword evidence="3" id="KW-0732">Signal</keyword>
<keyword evidence="6" id="KW-1185">Reference proteome</keyword>
<protein>
    <submittedName>
        <fullName evidence="5">Outer membrane protein and related peptidoglycan-associated (Lipo)proteins</fullName>
    </submittedName>
</protein>
<dbReference type="SUPFAM" id="SSF103088">
    <property type="entry name" value="OmpA-like"/>
    <property type="match status" value="1"/>
</dbReference>
<feature type="chain" id="PRO_5017086091" evidence="3">
    <location>
        <begin position="20"/>
        <end position="425"/>
    </location>
</feature>